<dbReference type="AlphaFoldDB" id="A0A0F9Y2W5"/>
<accession>A0A0F9Y2W5</accession>
<evidence type="ECO:0000259" key="1">
    <source>
        <dbReference type="PROSITE" id="PS50119"/>
    </source>
</evidence>
<sequence length="427" mass="48101">MNDKLVRRAALAYKNWMVEQAATPPSDRISHYLQGMEQKIQEMAKWEKIYRLSGIPRTQESTHVIDNESGEWTEEYIGIVTPGVYQNIVDSMLPELGRDVETMLARVAANVKIWATDQSMVPLTMKEAIEEITAINTQWSEVIFRNGWLNVKINDVCLEDGNEEVELGGFWLQLDIQCPQDGLTIESIDNVQSSNKGLTHPHVLNEKLCEGQEGEETLTNALNHGSLEYYFSTVEAIMRTYNDEFPHEKLRYWYKENQLSCDSCNESISEEQSIYCEECYTGLCDHCAEMVYCEDCGNWRCDECSTSCDECNEGLCISCANTCNLCTNIHCGSCIRTCEICDEDREHCIECSNNCADCSSTICDDCVDGAPKCSVCEDYLCPNCEDTCGDCSKTTCSNCINRCLYCGVSSCEKCDDKHYCILAGTGV</sequence>
<proteinExistence type="predicted"/>
<comment type="caution">
    <text evidence="2">The sequence shown here is derived from an EMBL/GenBank/DDBJ whole genome shotgun (WGS) entry which is preliminary data.</text>
</comment>
<feature type="domain" description="B box-type" evidence="1">
    <location>
        <begin position="256"/>
        <end position="289"/>
    </location>
</feature>
<dbReference type="EMBL" id="LAZR01000049">
    <property type="protein sequence ID" value="KKN99038.1"/>
    <property type="molecule type" value="Genomic_DNA"/>
</dbReference>
<organism evidence="2">
    <name type="scientific">marine sediment metagenome</name>
    <dbReference type="NCBI Taxonomy" id="412755"/>
    <lineage>
        <taxon>unclassified sequences</taxon>
        <taxon>metagenomes</taxon>
        <taxon>ecological metagenomes</taxon>
    </lineage>
</organism>
<gene>
    <name evidence="2" type="ORF">LCGC14_0142830</name>
</gene>
<dbReference type="PROSITE" id="PS50119">
    <property type="entry name" value="ZF_BBOX"/>
    <property type="match status" value="1"/>
</dbReference>
<dbReference type="InterPro" id="IPR000315">
    <property type="entry name" value="Znf_B-box"/>
</dbReference>
<dbReference type="GO" id="GO:0008270">
    <property type="term" value="F:zinc ion binding"/>
    <property type="evidence" value="ECO:0007669"/>
    <property type="project" value="InterPro"/>
</dbReference>
<protein>
    <recommendedName>
        <fullName evidence="1">B box-type domain-containing protein</fullName>
    </recommendedName>
</protein>
<evidence type="ECO:0000313" key="2">
    <source>
        <dbReference type="EMBL" id="KKN99038.1"/>
    </source>
</evidence>
<name>A0A0F9Y2W5_9ZZZZ</name>
<reference evidence="2" key="1">
    <citation type="journal article" date="2015" name="Nature">
        <title>Complex archaea that bridge the gap between prokaryotes and eukaryotes.</title>
        <authorList>
            <person name="Spang A."/>
            <person name="Saw J.H."/>
            <person name="Jorgensen S.L."/>
            <person name="Zaremba-Niedzwiedzka K."/>
            <person name="Martijn J."/>
            <person name="Lind A.E."/>
            <person name="van Eijk R."/>
            <person name="Schleper C."/>
            <person name="Guy L."/>
            <person name="Ettema T.J."/>
        </authorList>
    </citation>
    <scope>NUCLEOTIDE SEQUENCE</scope>
</reference>